<accession>A0A210R130</accession>
<gene>
    <name evidence="5" type="ORF">KP79_PYT04407</name>
</gene>
<dbReference type="InterPro" id="IPR028089">
    <property type="entry name" value="DUF4455"/>
</dbReference>
<organism evidence="5 6">
    <name type="scientific">Mizuhopecten yessoensis</name>
    <name type="common">Japanese scallop</name>
    <name type="synonym">Patinopecten yessoensis</name>
    <dbReference type="NCBI Taxonomy" id="6573"/>
    <lineage>
        <taxon>Eukaryota</taxon>
        <taxon>Metazoa</taxon>
        <taxon>Spiralia</taxon>
        <taxon>Lophotrochozoa</taxon>
        <taxon>Mollusca</taxon>
        <taxon>Bivalvia</taxon>
        <taxon>Autobranchia</taxon>
        <taxon>Pteriomorphia</taxon>
        <taxon>Pectinida</taxon>
        <taxon>Pectinoidea</taxon>
        <taxon>Pectinidae</taxon>
        <taxon>Mizuhopecten</taxon>
    </lineage>
</organism>
<dbReference type="Pfam" id="PF14644">
    <property type="entry name" value="DUF4456"/>
    <property type="match status" value="1"/>
</dbReference>
<evidence type="ECO:0000259" key="3">
    <source>
        <dbReference type="Pfam" id="PF14643"/>
    </source>
</evidence>
<feature type="domain" description="DUF4456" evidence="4">
    <location>
        <begin position="1185"/>
        <end position="1387"/>
    </location>
</feature>
<evidence type="ECO:0008006" key="7">
    <source>
        <dbReference type="Google" id="ProtNLM"/>
    </source>
</evidence>
<dbReference type="STRING" id="6573.A0A210R130"/>
<evidence type="ECO:0000256" key="1">
    <source>
        <dbReference type="SAM" id="Coils"/>
    </source>
</evidence>
<keyword evidence="6" id="KW-1185">Reference proteome</keyword>
<feature type="domain" description="DUF4455" evidence="3">
    <location>
        <begin position="135"/>
        <end position="596"/>
    </location>
</feature>
<reference evidence="5 6" key="1">
    <citation type="journal article" date="2017" name="Nat. Ecol. Evol.">
        <title>Scallop genome provides insights into evolution of bilaterian karyotype and development.</title>
        <authorList>
            <person name="Wang S."/>
            <person name="Zhang J."/>
            <person name="Jiao W."/>
            <person name="Li J."/>
            <person name="Xun X."/>
            <person name="Sun Y."/>
            <person name="Guo X."/>
            <person name="Huan P."/>
            <person name="Dong B."/>
            <person name="Zhang L."/>
            <person name="Hu X."/>
            <person name="Sun X."/>
            <person name="Wang J."/>
            <person name="Zhao C."/>
            <person name="Wang Y."/>
            <person name="Wang D."/>
            <person name="Huang X."/>
            <person name="Wang R."/>
            <person name="Lv J."/>
            <person name="Li Y."/>
            <person name="Zhang Z."/>
            <person name="Liu B."/>
            <person name="Lu W."/>
            <person name="Hui Y."/>
            <person name="Liang J."/>
            <person name="Zhou Z."/>
            <person name="Hou R."/>
            <person name="Li X."/>
            <person name="Liu Y."/>
            <person name="Li H."/>
            <person name="Ning X."/>
            <person name="Lin Y."/>
            <person name="Zhao L."/>
            <person name="Xing Q."/>
            <person name="Dou J."/>
            <person name="Li Y."/>
            <person name="Mao J."/>
            <person name="Guo H."/>
            <person name="Dou H."/>
            <person name="Li T."/>
            <person name="Mu C."/>
            <person name="Jiang W."/>
            <person name="Fu Q."/>
            <person name="Fu X."/>
            <person name="Miao Y."/>
            <person name="Liu J."/>
            <person name="Yu Q."/>
            <person name="Li R."/>
            <person name="Liao H."/>
            <person name="Li X."/>
            <person name="Kong Y."/>
            <person name="Jiang Z."/>
            <person name="Chourrout D."/>
            <person name="Li R."/>
            <person name="Bao Z."/>
        </authorList>
    </citation>
    <scope>NUCLEOTIDE SEQUENCE [LARGE SCALE GENOMIC DNA]</scope>
    <source>
        <strain evidence="5 6">PY_sf001</strain>
    </source>
</reference>
<name>A0A210R130_MIZYE</name>
<dbReference type="Proteomes" id="UP000242188">
    <property type="component" value="Unassembled WGS sequence"/>
</dbReference>
<feature type="coiled-coil region" evidence="1">
    <location>
        <begin position="844"/>
        <end position="903"/>
    </location>
</feature>
<dbReference type="EMBL" id="NEDP02000942">
    <property type="protein sequence ID" value="OWF54684.1"/>
    <property type="molecule type" value="Genomic_DNA"/>
</dbReference>
<evidence type="ECO:0000256" key="2">
    <source>
        <dbReference type="SAM" id="MobiDB-lite"/>
    </source>
</evidence>
<evidence type="ECO:0000313" key="5">
    <source>
        <dbReference type="EMBL" id="OWF54684.1"/>
    </source>
</evidence>
<dbReference type="OrthoDB" id="431588at2759"/>
<sequence>MADTAPPVRIVPSGKVYRQMFDAQVQLTRTLTKLKQEDTQKTFDRQSTNVGIPLVRLKKDEVTHGLLTERQRTWADGFPNDPYVENPVLHKQYSEFVNATIRELDGTAAEKEVSGLPEDVVPTKQGSDIIDRIASSRRQRHEEAVEDMHQELSVINDNLEPRITECSDFLLEKLHDNDKDIARILAKISTDEDILSYSLDGLRALWEEVQGNSKVRQEWIEELDQQLTKAEDDRMDLIKEVFMNYSKTLEKIAHMMPPDLYRFLDQESQVINQTMLSNRRAYSDLYVRLMSTDIEREQSQHTIWKRRLEDWKKLKTDLSIQNFRDFMQSEDVVSPPGVQKVLMFMKAEQKILNKRRTDLIDQLSDLQPPASTKTAVYQWNKNIVAVTTEIDSVNQVHMAKLHDEYEQVCQKCLERIDSIKTSLLDDGIVTSTRVQQVIDDDLLPLVGERQRVFEQNLDTMDKALETHNNFSNEKLRSLFKYAQGSAHVWDVHEIGLAKQERALQEKLEVCRHQHDNQNQEKEANLDIIMDRMRQDASETSLRDSLSKALDKLEKIKAAYEVFHKDQASIVQQYPNMVKEELTNYDLAVCRFFMVDRHPDEDRSRKGKKTSRKFKGKDKSLLERESTLPAAITETLSTDKGTLFYVLTVAGEHGVPPGSDEEVVSSPRELLFLTETPQVSESQPEYIRAIDIPDKLLLDVKRRIRINFLNQLEEWTEQAVQRSESVVIAKCEELNSELDLRLHLHKPRARRAELDVHNVRAAELVMHSERVQRHTKGIQQALNEQRQKFTKMTLEHNKLAGKFREDIEALETVFVNATKSSRLITLQNQLGVELEKFMGVIRTSLREFRTKLDETLQMLRESNARFIKSFKVFSDGGNFCPEEINDYRKKLEKMSDKIDSAEGSIMSDLEGMESKRLEQATKVALEFEDRFKSHMIDLIFMEKIARWLTNTQVKIKAEVASSNSQAQQLAQHLNDVDRRIDACARPNLDKEQITSSQLNESLKQVFEAFLARSAYLNAIKDPSPRPASALQGNPALGARVAFLSEVQPTPISKAGKQPLEDPSVGVIKNILKQQKSKLRFGIDAELDGEAIQMGQQQAEMREKMKSSLSTHTPSEKSKQTTRKSQQVLSDNAPKRVQSGLRRSSKSTKFDRKYLIFGEKDEEDEERHLLGVVKRTLREALDGLLTSGEMYYRQKGNRLVTRPQALQENFDQYAEVITQKLSSYFTQADEYHNQCLQEYRGQLTTLEHSVAHIPSLVIKDLLNDEIQKCTLTRQTRTDQFTQILNKLEKRQKEHEHLLRPILGHPHQQDGMKNLCKKEVERHTDYVSAVEKHTKELQEVTVECAKTFLEILARSSENQLLQYDNQLVVDDVERGRIDAKKYPTSELIRRRNAGLPLEDSDDKDALPRGKTVWPGIPNNELVVGSPPAKSQTTASVTTAKTTLGHSSVVKARDAAYHDYKVQFADTLQSIEDERQRLIHAEDRWMESWNKNIDKVRELF</sequence>
<keyword evidence="1" id="KW-0175">Coiled coil</keyword>
<feature type="region of interest" description="Disordered" evidence="2">
    <location>
        <begin position="1093"/>
        <end position="1143"/>
    </location>
</feature>
<evidence type="ECO:0000259" key="4">
    <source>
        <dbReference type="Pfam" id="PF14644"/>
    </source>
</evidence>
<dbReference type="PANTHER" id="PTHR21444">
    <property type="entry name" value="COILED-COIL DOMAIN-CONTAINING PROTEIN 180"/>
    <property type="match status" value="1"/>
</dbReference>
<comment type="caution">
    <text evidence="5">The sequence shown here is derived from an EMBL/GenBank/DDBJ whole genome shotgun (WGS) entry which is preliminary data.</text>
</comment>
<proteinExistence type="predicted"/>
<evidence type="ECO:0000313" key="6">
    <source>
        <dbReference type="Proteomes" id="UP000242188"/>
    </source>
</evidence>
<dbReference type="PANTHER" id="PTHR21444:SF14">
    <property type="entry name" value="COILED-COIL DOMAIN-CONTAINING PROTEIN 180"/>
    <property type="match status" value="1"/>
</dbReference>
<protein>
    <recommendedName>
        <fullName evidence="7">Coiled-coil domain-containing protein 180</fullName>
    </recommendedName>
</protein>
<dbReference type="InterPro" id="IPR027914">
    <property type="entry name" value="DUF4456"/>
</dbReference>
<dbReference type="Pfam" id="PF14643">
    <property type="entry name" value="DUF4455"/>
    <property type="match status" value="1"/>
</dbReference>